<evidence type="ECO:0000259" key="1">
    <source>
        <dbReference type="PROSITE" id="PS51352"/>
    </source>
</evidence>
<dbReference type="InterPro" id="IPR013766">
    <property type="entry name" value="Thioredoxin_domain"/>
</dbReference>
<protein>
    <submittedName>
        <fullName evidence="2">TlpA family protein disulfide reductase</fullName>
    </submittedName>
</protein>
<proteinExistence type="predicted"/>
<dbReference type="CDD" id="cd02966">
    <property type="entry name" value="TlpA_like_family"/>
    <property type="match status" value="1"/>
</dbReference>
<reference evidence="2" key="1">
    <citation type="submission" date="2021-07" db="EMBL/GenBank/DDBJ databases">
        <title>Aureisphaera sp. CAU 1614 isolated from sea sediment.</title>
        <authorList>
            <person name="Kim W."/>
        </authorList>
    </citation>
    <scope>NUCLEOTIDE SEQUENCE</scope>
    <source>
        <strain evidence="2">CAU 1614</strain>
    </source>
</reference>
<dbReference type="RefSeq" id="WP_219053459.1">
    <property type="nucleotide sequence ID" value="NZ_JAHWDP010000006.1"/>
</dbReference>
<evidence type="ECO:0000313" key="2">
    <source>
        <dbReference type="EMBL" id="MBW2938932.1"/>
    </source>
</evidence>
<dbReference type="GO" id="GO:0016491">
    <property type="term" value="F:oxidoreductase activity"/>
    <property type="evidence" value="ECO:0007669"/>
    <property type="project" value="InterPro"/>
</dbReference>
<dbReference type="Pfam" id="PF00578">
    <property type="entry name" value="AhpC-TSA"/>
    <property type="match status" value="1"/>
</dbReference>
<comment type="caution">
    <text evidence="2">The sequence shown here is derived from an EMBL/GenBank/DDBJ whole genome shotgun (WGS) entry which is preliminary data.</text>
</comment>
<sequence>MKKIMLLFSVILVTWSCKEKTESTISEVIKEPITEKFLPIPIFNFETLEDAYFNKEDGSTYVINFWATWCKPCVKELPAFEKLNENYKEQGIKVVLVSLDFPEKIKTGVVPFIEKHQLLSEVVLLDDPDANTWIPKVSEAWSGAIPATLIIKDGKKVFFEKSFTYEELETEIKAITQ</sequence>
<gene>
    <name evidence="2" type="ORF">KXJ69_12515</name>
</gene>
<dbReference type="Proteomes" id="UP001138686">
    <property type="component" value="Unassembled WGS sequence"/>
</dbReference>
<dbReference type="InterPro" id="IPR050553">
    <property type="entry name" value="Thioredoxin_ResA/DsbE_sf"/>
</dbReference>
<dbReference type="InterPro" id="IPR000866">
    <property type="entry name" value="AhpC/TSA"/>
</dbReference>
<name>A0A9X1FQY8_9FLAO</name>
<dbReference type="GO" id="GO:0016209">
    <property type="term" value="F:antioxidant activity"/>
    <property type="evidence" value="ECO:0007669"/>
    <property type="project" value="InterPro"/>
</dbReference>
<keyword evidence="3" id="KW-1185">Reference proteome</keyword>
<dbReference type="PANTHER" id="PTHR42852:SF13">
    <property type="entry name" value="PROTEIN DIPZ"/>
    <property type="match status" value="1"/>
</dbReference>
<feature type="domain" description="Thioredoxin" evidence="1">
    <location>
        <begin position="34"/>
        <end position="177"/>
    </location>
</feature>
<evidence type="ECO:0000313" key="3">
    <source>
        <dbReference type="Proteomes" id="UP001138686"/>
    </source>
</evidence>
<dbReference type="PANTHER" id="PTHR42852">
    <property type="entry name" value="THIOL:DISULFIDE INTERCHANGE PROTEIN DSBE"/>
    <property type="match status" value="1"/>
</dbReference>
<organism evidence="2 3">
    <name type="scientific">Halomarinibacterium sedimenti</name>
    <dbReference type="NCBI Taxonomy" id="2857106"/>
    <lineage>
        <taxon>Bacteria</taxon>
        <taxon>Pseudomonadati</taxon>
        <taxon>Bacteroidota</taxon>
        <taxon>Flavobacteriia</taxon>
        <taxon>Flavobacteriales</taxon>
        <taxon>Flavobacteriaceae</taxon>
        <taxon>Halomarinibacterium</taxon>
    </lineage>
</organism>
<accession>A0A9X1FQY8</accession>
<dbReference type="AlphaFoldDB" id="A0A9X1FQY8"/>
<dbReference type="EMBL" id="JAHWDP010000006">
    <property type="protein sequence ID" value="MBW2938932.1"/>
    <property type="molecule type" value="Genomic_DNA"/>
</dbReference>
<dbReference type="PROSITE" id="PS51352">
    <property type="entry name" value="THIOREDOXIN_2"/>
    <property type="match status" value="1"/>
</dbReference>